<protein>
    <recommendedName>
        <fullName evidence="3">DUF3444 domain-containing protein</fullName>
    </recommendedName>
</protein>
<name>A0AAU9S146_THLAR</name>
<accession>A0AAU9S146</accession>
<dbReference type="InterPro" id="IPR024593">
    <property type="entry name" value="DUF3444"/>
</dbReference>
<feature type="region of interest" description="Disordered" evidence="2">
    <location>
        <begin position="491"/>
        <end position="551"/>
    </location>
</feature>
<feature type="domain" description="DUF3444" evidence="3">
    <location>
        <begin position="548"/>
        <end position="745"/>
    </location>
</feature>
<dbReference type="PANTHER" id="PTHR45089">
    <property type="entry name" value="DNAJ HEAT SHOCK AMINO-TERMINAL DOMAIN PROTEIN-RELATED"/>
    <property type="match status" value="1"/>
</dbReference>
<feature type="region of interest" description="Disordered" evidence="2">
    <location>
        <begin position="262"/>
        <end position="290"/>
    </location>
</feature>
<evidence type="ECO:0000313" key="4">
    <source>
        <dbReference type="EMBL" id="CAH2055073.1"/>
    </source>
</evidence>
<feature type="compositionally biased region" description="Basic and acidic residues" evidence="2">
    <location>
        <begin position="491"/>
        <end position="517"/>
    </location>
</feature>
<gene>
    <name evidence="4" type="ORF">TAV2_LOCUS10946</name>
</gene>
<proteinExistence type="predicted"/>
<feature type="compositionally biased region" description="Basic and acidic residues" evidence="2">
    <location>
        <begin position="531"/>
        <end position="544"/>
    </location>
</feature>
<evidence type="ECO:0000256" key="2">
    <source>
        <dbReference type="SAM" id="MobiDB-lite"/>
    </source>
</evidence>
<organism evidence="4 5">
    <name type="scientific">Thlaspi arvense</name>
    <name type="common">Field penny-cress</name>
    <dbReference type="NCBI Taxonomy" id="13288"/>
    <lineage>
        <taxon>Eukaryota</taxon>
        <taxon>Viridiplantae</taxon>
        <taxon>Streptophyta</taxon>
        <taxon>Embryophyta</taxon>
        <taxon>Tracheophyta</taxon>
        <taxon>Spermatophyta</taxon>
        <taxon>Magnoliopsida</taxon>
        <taxon>eudicotyledons</taxon>
        <taxon>Gunneridae</taxon>
        <taxon>Pentapetalae</taxon>
        <taxon>rosids</taxon>
        <taxon>malvids</taxon>
        <taxon>Brassicales</taxon>
        <taxon>Brassicaceae</taxon>
        <taxon>Thlaspideae</taxon>
        <taxon>Thlaspi</taxon>
    </lineage>
</organism>
<evidence type="ECO:0000259" key="3">
    <source>
        <dbReference type="Pfam" id="PF11926"/>
    </source>
</evidence>
<dbReference type="PANTHER" id="PTHR45089:SF38">
    <property type="entry name" value="DUF3444 DOMAIN-CONTAINING PROTEIN"/>
    <property type="match status" value="1"/>
</dbReference>
<dbReference type="EMBL" id="OU466859">
    <property type="protein sequence ID" value="CAH2055073.1"/>
    <property type="molecule type" value="Genomic_DNA"/>
</dbReference>
<reference evidence="4 5" key="1">
    <citation type="submission" date="2022-03" db="EMBL/GenBank/DDBJ databases">
        <authorList>
            <person name="Nunn A."/>
            <person name="Chopra R."/>
            <person name="Nunn A."/>
            <person name="Contreras Garrido A."/>
        </authorList>
    </citation>
    <scope>NUCLEOTIDE SEQUENCE [LARGE SCALE GENOMIC DNA]</scope>
</reference>
<dbReference type="Proteomes" id="UP000836841">
    <property type="component" value="Chromosome 3"/>
</dbReference>
<dbReference type="Pfam" id="PF11926">
    <property type="entry name" value="DUF3444"/>
    <property type="match status" value="1"/>
</dbReference>
<evidence type="ECO:0000256" key="1">
    <source>
        <dbReference type="SAM" id="Coils"/>
    </source>
</evidence>
<dbReference type="Gene3D" id="3.10.450.50">
    <property type="match status" value="1"/>
</dbReference>
<sequence length="778" mass="89747">MSYSRALKYIFRLRPDPIYSSSSSAYSLYITGSRCTGGSSIPSQHRSITSTPTLHGWMDTIKGVFTGNKDTPLEESNLPVEDFTLLRFADELKNAKRLGKFKQYIVGRSSEATFADAFEKQEAIIRYLGARDATGENLQASQKQDAAKHCKCTITEVENTLAKFTWARQAHKKMAELKDGGKPLPKNMGELQKMMGTTPMDLARSNLAKSGQISRNAPCPCGSKKRYKRLTTLKGDVAERIEEAEVSRVDRSFFFDLNKFQITMEPGSSPPPGTPGQNPPPSRTGEPEQWDKGFRSMAIDVGLRERFMSQVRESALGLLEFSSQWKVYVEEMRLKEESVENQALELRKKEERLRMVEERDRKIELLEDSIKERLGVLEEKENEANVRRLEFEELVTQLKAQEELLKDSMLKKHEELVGELEVRKQELKARENKLRMLNETIKEKSVELEKKEEEFQLKQKAEAGKIEVNRKLLKLKEKVIEEREKVLERKQKELEEQPETSKRSRHESEAKSRDVDSQMHTAKKHKPVREHKRDDGEKETRIDPEPDSCPDPDFNEFNKNLSSFAVDQVWALYDPLDQMPRFYAQIRRILKPQLSVEVTWLESLKNTGYEKPIPVACGVFRYGDSEIQSHLTLSHEMRYIKSGKNVTFVNPRKGETWALFRDWNKTWIKDRKQHKPPYRYEFVEVLSELDSDEGIRVAYLKRVEGFTSVYKVKEQHNGLIKSMVSSDQMLRFSHRVPSFKLTGAEKEGVPPGSFELDPAAIPRANLMATKVKEEKIIP</sequence>
<keyword evidence="5" id="KW-1185">Reference proteome</keyword>
<dbReference type="AlphaFoldDB" id="A0AAU9S146"/>
<keyword evidence="1" id="KW-0175">Coiled coil</keyword>
<feature type="compositionally biased region" description="Pro residues" evidence="2">
    <location>
        <begin position="268"/>
        <end position="282"/>
    </location>
</feature>
<feature type="coiled-coil region" evidence="1">
    <location>
        <begin position="329"/>
        <end position="383"/>
    </location>
</feature>
<evidence type="ECO:0000313" key="5">
    <source>
        <dbReference type="Proteomes" id="UP000836841"/>
    </source>
</evidence>
<feature type="compositionally biased region" description="Basic residues" evidence="2">
    <location>
        <begin position="521"/>
        <end position="530"/>
    </location>
</feature>